<keyword evidence="3" id="KW-1185">Reference proteome</keyword>
<feature type="compositionally biased region" description="Polar residues" evidence="1">
    <location>
        <begin position="103"/>
        <end position="114"/>
    </location>
</feature>
<dbReference type="PANTHER" id="PTHR46265:SF2">
    <property type="entry name" value="RHO GTPASE-ACTIVATING PROTEIN 7"/>
    <property type="match status" value="1"/>
</dbReference>
<dbReference type="InterPro" id="IPR052799">
    <property type="entry name" value="Rho_GAP_Regulators"/>
</dbReference>
<feature type="compositionally biased region" description="Polar residues" evidence="1">
    <location>
        <begin position="123"/>
        <end position="133"/>
    </location>
</feature>
<proteinExistence type="predicted"/>
<sequence>MVSIVANRIWKFVNLSHRCKQLDVNGLSKENSMDQESDDDDDDNPQRALSGKLSESSGYVGRDLYDFKAFGCSDLYVGQNGSSNLSAAIPNVSDESLLGKTFNMQPLEPQSNGKKVSPKEIDNSSALLSSDPQRSMGEILASMDPTIVSSGVELSTEKLVSRPVNSNFNSNRSSFWGRGSSRKTPSMESIDSSGEEE</sequence>
<protein>
    <submittedName>
        <fullName evidence="2">Uncharacterized protein</fullName>
    </submittedName>
</protein>
<dbReference type="PANTHER" id="PTHR46265">
    <property type="entry name" value="RHO GTPASE-ACTIVATING PROTEIN 7"/>
    <property type="match status" value="1"/>
</dbReference>
<dbReference type="AlphaFoldDB" id="A0A7N1A9T6"/>
<reference evidence="2" key="1">
    <citation type="submission" date="2021-01" db="UniProtKB">
        <authorList>
            <consortium name="EnsemblPlants"/>
        </authorList>
    </citation>
    <scope>IDENTIFICATION</scope>
</reference>
<feature type="compositionally biased region" description="Low complexity" evidence="1">
    <location>
        <begin position="161"/>
        <end position="175"/>
    </location>
</feature>
<feature type="region of interest" description="Disordered" evidence="1">
    <location>
        <begin position="159"/>
        <end position="197"/>
    </location>
</feature>
<name>A0A7N1A9T6_KALFE</name>
<feature type="compositionally biased region" description="Acidic residues" evidence="1">
    <location>
        <begin position="33"/>
        <end position="43"/>
    </location>
</feature>
<evidence type="ECO:0000313" key="3">
    <source>
        <dbReference type="Proteomes" id="UP000594263"/>
    </source>
</evidence>
<feature type="region of interest" description="Disordered" evidence="1">
    <location>
        <begin position="26"/>
        <end position="55"/>
    </location>
</feature>
<organism evidence="2 3">
    <name type="scientific">Kalanchoe fedtschenkoi</name>
    <name type="common">Lavender scallops</name>
    <name type="synonym">South American air plant</name>
    <dbReference type="NCBI Taxonomy" id="63787"/>
    <lineage>
        <taxon>Eukaryota</taxon>
        <taxon>Viridiplantae</taxon>
        <taxon>Streptophyta</taxon>
        <taxon>Embryophyta</taxon>
        <taxon>Tracheophyta</taxon>
        <taxon>Spermatophyta</taxon>
        <taxon>Magnoliopsida</taxon>
        <taxon>eudicotyledons</taxon>
        <taxon>Gunneridae</taxon>
        <taxon>Pentapetalae</taxon>
        <taxon>Saxifragales</taxon>
        <taxon>Crassulaceae</taxon>
        <taxon>Kalanchoe</taxon>
    </lineage>
</organism>
<dbReference type="EnsemblPlants" id="Kaladp1222s0006.1.v1.1">
    <property type="protein sequence ID" value="Kaladp1222s0006.1.v1.1"/>
    <property type="gene ID" value="Kaladp1222s0006.v1.1"/>
</dbReference>
<evidence type="ECO:0000313" key="2">
    <source>
        <dbReference type="EnsemblPlants" id="Kaladp1222s0006.1.v1.1"/>
    </source>
</evidence>
<dbReference type="Proteomes" id="UP000594263">
    <property type="component" value="Unplaced"/>
</dbReference>
<evidence type="ECO:0000256" key="1">
    <source>
        <dbReference type="SAM" id="MobiDB-lite"/>
    </source>
</evidence>
<accession>A0A7N1A9T6</accession>
<dbReference type="Gramene" id="Kaladp1222s0006.1.v1.1">
    <property type="protein sequence ID" value="Kaladp1222s0006.1.v1.1"/>
    <property type="gene ID" value="Kaladp1222s0006.v1.1"/>
</dbReference>
<feature type="region of interest" description="Disordered" evidence="1">
    <location>
        <begin position="103"/>
        <end position="134"/>
    </location>
</feature>
<feature type="compositionally biased region" description="Polar residues" evidence="1">
    <location>
        <begin position="182"/>
        <end position="197"/>
    </location>
</feature>